<feature type="transmembrane region" description="Helical" evidence="1">
    <location>
        <begin position="34"/>
        <end position="59"/>
    </location>
</feature>
<keyword evidence="1" id="KW-0472">Membrane</keyword>
<dbReference type="Proteomes" id="UP000239001">
    <property type="component" value="Unassembled WGS sequence"/>
</dbReference>
<feature type="transmembrane region" description="Helical" evidence="1">
    <location>
        <begin position="80"/>
        <end position="108"/>
    </location>
</feature>
<organism evidence="2 3">
    <name type="scientific">Aphanothece hegewaldii CCALA 016</name>
    <dbReference type="NCBI Taxonomy" id="2107694"/>
    <lineage>
        <taxon>Bacteria</taxon>
        <taxon>Bacillati</taxon>
        <taxon>Cyanobacteriota</taxon>
        <taxon>Cyanophyceae</taxon>
        <taxon>Oscillatoriophycideae</taxon>
        <taxon>Chroococcales</taxon>
        <taxon>Aphanothecaceae</taxon>
        <taxon>Aphanothece</taxon>
    </lineage>
</organism>
<accession>A0A2T1LXM9</accession>
<evidence type="ECO:0000313" key="3">
    <source>
        <dbReference type="Proteomes" id="UP000239001"/>
    </source>
</evidence>
<reference evidence="2 3" key="2">
    <citation type="submission" date="2018-03" db="EMBL/GenBank/DDBJ databases">
        <authorList>
            <person name="Keele B.F."/>
        </authorList>
    </citation>
    <scope>NUCLEOTIDE SEQUENCE [LARGE SCALE GENOMIC DNA]</scope>
    <source>
        <strain evidence="2 3">CCALA 016</strain>
    </source>
</reference>
<dbReference type="Pfam" id="PF11282">
    <property type="entry name" value="DUF3082"/>
    <property type="match status" value="1"/>
</dbReference>
<reference evidence="2 3" key="1">
    <citation type="submission" date="2018-03" db="EMBL/GenBank/DDBJ databases">
        <title>The ancient ancestry and fast evolution of plastids.</title>
        <authorList>
            <person name="Moore K.R."/>
            <person name="Magnabosco C."/>
            <person name="Momper L."/>
            <person name="Gold D.A."/>
            <person name="Bosak T."/>
            <person name="Fournier G.P."/>
        </authorList>
    </citation>
    <scope>NUCLEOTIDE SEQUENCE [LARGE SCALE GENOMIC DNA]</scope>
    <source>
        <strain evidence="2 3">CCALA 016</strain>
    </source>
</reference>
<dbReference type="PANTHER" id="PTHR35733">
    <property type="entry name" value="OS02G0307800 PROTEIN"/>
    <property type="match status" value="1"/>
</dbReference>
<dbReference type="AlphaFoldDB" id="A0A2T1LXM9"/>
<proteinExistence type="predicted"/>
<dbReference type="PANTHER" id="PTHR35733:SF1">
    <property type="entry name" value="OS02G0307800 PROTEIN"/>
    <property type="match status" value="1"/>
</dbReference>
<dbReference type="OrthoDB" id="515558at2"/>
<keyword evidence="1" id="KW-1133">Transmembrane helix</keyword>
<comment type="caution">
    <text evidence="2">The sequence shown here is derived from an EMBL/GenBank/DDBJ whole genome shotgun (WGS) entry which is preliminary data.</text>
</comment>
<protein>
    <submittedName>
        <fullName evidence="2">DUF3082 domain-containing protein</fullName>
    </submittedName>
</protein>
<dbReference type="RefSeq" id="WP_106457107.1">
    <property type="nucleotide sequence ID" value="NZ_PXOH01000011.1"/>
</dbReference>
<gene>
    <name evidence="2" type="ORF">C7H19_11960</name>
</gene>
<dbReference type="EMBL" id="PXOH01000011">
    <property type="protein sequence ID" value="PSF37144.1"/>
    <property type="molecule type" value="Genomic_DNA"/>
</dbReference>
<name>A0A2T1LXM9_9CHRO</name>
<keyword evidence="3" id="KW-1185">Reference proteome</keyword>
<evidence type="ECO:0000313" key="2">
    <source>
        <dbReference type="EMBL" id="PSF37144.1"/>
    </source>
</evidence>
<evidence type="ECO:0000256" key="1">
    <source>
        <dbReference type="SAM" id="Phobius"/>
    </source>
</evidence>
<sequence>MTEPTPSTQPKVTPIEKKVKPVEENEKVTPLRCFLGAVISGGLTYFLYYLTSAIITTFAAKPVTADSQLAFKIATAVRTLVMGLSSLATFIFVFVTFGLILLGIQLLIQGNEKTVN</sequence>
<dbReference type="InterPro" id="IPR021434">
    <property type="entry name" value="DUF3082"/>
</dbReference>
<keyword evidence="1" id="KW-0812">Transmembrane</keyword>